<comment type="caution">
    <text evidence="2">The sequence shown here is derived from an EMBL/GenBank/DDBJ whole genome shotgun (WGS) entry which is preliminary data.</text>
</comment>
<evidence type="ECO:0000313" key="2">
    <source>
        <dbReference type="EMBL" id="GFH20672.1"/>
    </source>
</evidence>
<dbReference type="EMBL" id="BLLF01001677">
    <property type="protein sequence ID" value="GFH20672.1"/>
    <property type="molecule type" value="Genomic_DNA"/>
</dbReference>
<organism evidence="2 3">
    <name type="scientific">Haematococcus lacustris</name>
    <name type="common">Green alga</name>
    <name type="synonym">Haematococcus pluvialis</name>
    <dbReference type="NCBI Taxonomy" id="44745"/>
    <lineage>
        <taxon>Eukaryota</taxon>
        <taxon>Viridiplantae</taxon>
        <taxon>Chlorophyta</taxon>
        <taxon>core chlorophytes</taxon>
        <taxon>Chlorophyceae</taxon>
        <taxon>CS clade</taxon>
        <taxon>Chlamydomonadales</taxon>
        <taxon>Haematococcaceae</taxon>
        <taxon>Haematococcus</taxon>
    </lineage>
</organism>
<proteinExistence type="predicted"/>
<keyword evidence="1" id="KW-1133">Transmembrane helix</keyword>
<keyword evidence="1" id="KW-0472">Membrane</keyword>
<dbReference type="Proteomes" id="UP000485058">
    <property type="component" value="Unassembled WGS sequence"/>
</dbReference>
<feature type="transmembrane region" description="Helical" evidence="1">
    <location>
        <begin position="6"/>
        <end position="24"/>
    </location>
</feature>
<feature type="non-terminal residue" evidence="2">
    <location>
        <position position="104"/>
    </location>
</feature>
<keyword evidence="3" id="KW-1185">Reference proteome</keyword>
<reference evidence="2 3" key="1">
    <citation type="submission" date="2020-02" db="EMBL/GenBank/DDBJ databases">
        <title>Draft genome sequence of Haematococcus lacustris strain NIES-144.</title>
        <authorList>
            <person name="Morimoto D."/>
            <person name="Nakagawa S."/>
            <person name="Yoshida T."/>
            <person name="Sawayama S."/>
        </authorList>
    </citation>
    <scope>NUCLEOTIDE SEQUENCE [LARGE SCALE GENOMIC DNA]</scope>
    <source>
        <strain evidence="2 3">NIES-144</strain>
    </source>
</reference>
<gene>
    <name evidence="2" type="ORF">HaLaN_17831</name>
</gene>
<dbReference type="AlphaFoldDB" id="A0A699ZXI8"/>
<evidence type="ECO:0000256" key="1">
    <source>
        <dbReference type="SAM" id="Phobius"/>
    </source>
</evidence>
<protein>
    <submittedName>
        <fullName evidence="2">Uncharacterized protein</fullName>
    </submittedName>
</protein>
<sequence>MGLLRVRVSSFLAGFGVCAGVALFQIRQDIMKSHAVISGQAEEYRSKVELRVAALETELSRQWQAKSRSVTRSGAMVASLGKRFGCELTPPARHGPAQHGELNW</sequence>
<accession>A0A699ZXI8</accession>
<dbReference type="PANTHER" id="PTHR34970">
    <property type="entry name" value="ABC TRANSPORTER A FAMILY PROTEIN"/>
    <property type="match status" value="1"/>
</dbReference>
<keyword evidence="1" id="KW-0812">Transmembrane</keyword>
<dbReference type="PANTHER" id="PTHR34970:SF5">
    <property type="entry name" value="PROTEIN, PUTATIVE-RELATED"/>
    <property type="match status" value="1"/>
</dbReference>
<name>A0A699ZXI8_HAELA</name>
<evidence type="ECO:0000313" key="3">
    <source>
        <dbReference type="Proteomes" id="UP000485058"/>
    </source>
</evidence>